<dbReference type="InterPro" id="IPR000225">
    <property type="entry name" value="Armadillo"/>
</dbReference>
<dbReference type="AlphaFoldDB" id="A0AAD5LCJ4"/>
<organism evidence="2 3">
    <name type="scientific">Pythium insidiosum</name>
    <name type="common">Pythiosis disease agent</name>
    <dbReference type="NCBI Taxonomy" id="114742"/>
    <lineage>
        <taxon>Eukaryota</taxon>
        <taxon>Sar</taxon>
        <taxon>Stramenopiles</taxon>
        <taxon>Oomycota</taxon>
        <taxon>Peronosporomycetes</taxon>
        <taxon>Pythiales</taxon>
        <taxon>Pythiaceae</taxon>
        <taxon>Pythium</taxon>
    </lineage>
</organism>
<dbReference type="PANTHER" id="PTHR23315:SF7">
    <property type="entry name" value="U-BOX DOMAIN-CONTAINING PROTEIN 4"/>
    <property type="match status" value="1"/>
</dbReference>
<dbReference type="InterPro" id="IPR016024">
    <property type="entry name" value="ARM-type_fold"/>
</dbReference>
<dbReference type="Gene3D" id="1.25.10.10">
    <property type="entry name" value="Leucine-rich Repeat Variant"/>
    <property type="match status" value="3"/>
</dbReference>
<accession>A0AAD5LCJ4</accession>
<evidence type="ECO:0000313" key="2">
    <source>
        <dbReference type="EMBL" id="KAJ0393877.1"/>
    </source>
</evidence>
<gene>
    <name evidence="2" type="ORF">P43SY_007245</name>
</gene>
<evidence type="ECO:0000256" key="1">
    <source>
        <dbReference type="PROSITE-ProRule" id="PRU00259"/>
    </source>
</evidence>
<dbReference type="PROSITE" id="PS50176">
    <property type="entry name" value="ARM_REPEAT"/>
    <property type="match status" value="1"/>
</dbReference>
<evidence type="ECO:0000313" key="3">
    <source>
        <dbReference type="Proteomes" id="UP001209570"/>
    </source>
</evidence>
<comment type="caution">
    <text evidence="2">The sequence shown here is derived from an EMBL/GenBank/DDBJ whole genome shotgun (WGS) entry which is preliminary data.</text>
</comment>
<dbReference type="InterPro" id="IPR011989">
    <property type="entry name" value="ARM-like"/>
</dbReference>
<dbReference type="SUPFAM" id="SSF48371">
    <property type="entry name" value="ARM repeat"/>
    <property type="match status" value="2"/>
</dbReference>
<dbReference type="PANTHER" id="PTHR23315">
    <property type="entry name" value="U BOX DOMAIN-CONTAINING"/>
    <property type="match status" value="1"/>
</dbReference>
<feature type="repeat" description="ARM" evidence="1">
    <location>
        <begin position="48"/>
        <end position="101"/>
    </location>
</feature>
<dbReference type="Proteomes" id="UP001209570">
    <property type="component" value="Unassembled WGS sequence"/>
</dbReference>
<sequence>MTPSTRLIALLVSDLQAPRRAMQIEAARELLRVTRADEQAQRIAADVGGIPAIVSLLTSAGGDQRDEPSADAETVKLYAIELLQALADSAERRRLMVAAGVLQALGGLLGSRGGPLATNAVQLIGRFADDAVAAPLASDLTSETATEDDTPRAVDVETLLQLEDGAAVDDAVAAALRRLLASDNEELEELALLKLAHLAQDSGNRARLAQAISLDRVAVFLDADDVSCRRFAAASIQSLASHYPLDQAIPRLVEALQQSCDSLTTECVCLALWDLSEEVANRQRIVDAGAIPALVRVQYCESSIDLRLLRRLAATHEALRAIVDAGAIPSLICALESSDAGRASIALCLMGCFLSMNDDARRAILDAGAIERIASALFSETHTLQFEAAKALCHLDLSEHHESLIEAAGVVPRVVSLMESDDDSAKLEALGVLWCFAENSERLESRLLESGVLSALSDLVESSDDRLHSGLHSGLIGSLWALSQHERNRARLLEMNAVPFLHNALHDGDENDKVYAAGALWNLDPSDDTRQLLLAADVLAILRSHLQGDRLAARENAALTLANLSVDATNQRLILDADVVALLLPLLRGGYEAQTTHAVAALAALLSNEDIRGSVAAETIEALQARMKTLLRLYANHQLANEVARNRRTSDQYIRNNYY</sequence>
<proteinExistence type="predicted"/>
<name>A0AAD5LCJ4_PYTIN</name>
<keyword evidence="3" id="KW-1185">Reference proteome</keyword>
<protein>
    <submittedName>
        <fullName evidence="2">Uncharacterized protein</fullName>
    </submittedName>
</protein>
<reference evidence="2" key="1">
    <citation type="submission" date="2021-12" db="EMBL/GenBank/DDBJ databases">
        <title>Prjna785345.</title>
        <authorList>
            <person name="Rujirawat T."/>
            <person name="Krajaejun T."/>
        </authorList>
    </citation>
    <scope>NUCLEOTIDE SEQUENCE</scope>
    <source>
        <strain evidence="2">Pi057C3</strain>
    </source>
</reference>
<dbReference type="SMART" id="SM00185">
    <property type="entry name" value="ARM"/>
    <property type="match status" value="9"/>
</dbReference>
<dbReference type="EMBL" id="JAKCXM010000453">
    <property type="protein sequence ID" value="KAJ0393877.1"/>
    <property type="molecule type" value="Genomic_DNA"/>
</dbReference>